<dbReference type="GeneID" id="95974217"/>
<dbReference type="Proteomes" id="UP001562354">
    <property type="component" value="Unassembled WGS sequence"/>
</dbReference>
<evidence type="ECO:0000256" key="7">
    <source>
        <dbReference type="SAM" id="MobiDB-lite"/>
    </source>
</evidence>
<dbReference type="Pfam" id="PF12231">
    <property type="entry name" value="Rif1_N"/>
    <property type="match status" value="1"/>
</dbReference>
<feature type="compositionally biased region" description="Basic and acidic residues" evidence="7">
    <location>
        <begin position="27"/>
        <end position="42"/>
    </location>
</feature>
<feature type="region of interest" description="Disordered" evidence="7">
    <location>
        <begin position="1177"/>
        <end position="1213"/>
    </location>
</feature>
<feature type="compositionally biased region" description="Basic and acidic residues" evidence="7">
    <location>
        <begin position="1422"/>
        <end position="1435"/>
    </location>
</feature>
<feature type="region of interest" description="Disordered" evidence="7">
    <location>
        <begin position="1"/>
        <end position="85"/>
    </location>
</feature>
<keyword evidence="5" id="KW-0539">Nucleus</keyword>
<feature type="compositionally biased region" description="Low complexity" evidence="7">
    <location>
        <begin position="1618"/>
        <end position="1628"/>
    </location>
</feature>
<feature type="region of interest" description="Disordered" evidence="7">
    <location>
        <begin position="1287"/>
        <end position="1584"/>
    </location>
</feature>
<feature type="compositionally biased region" description="Acidic residues" evidence="7">
    <location>
        <begin position="1367"/>
        <end position="1390"/>
    </location>
</feature>
<dbReference type="RefSeq" id="XP_069200354.1">
    <property type="nucleotide sequence ID" value="XM_069344959.1"/>
</dbReference>
<comment type="subcellular location">
    <subcellularLocation>
        <location evidence="2">Chromosome</location>
        <location evidence="2">Telomere</location>
    </subcellularLocation>
    <subcellularLocation>
        <location evidence="1">Nucleus</location>
    </subcellularLocation>
</comment>
<keyword evidence="10" id="KW-1185">Reference proteome</keyword>
<feature type="compositionally biased region" description="Basic and acidic residues" evidence="7">
    <location>
        <begin position="1608"/>
        <end position="1617"/>
    </location>
</feature>
<keyword evidence="4" id="KW-0779">Telomere</keyword>
<evidence type="ECO:0000256" key="1">
    <source>
        <dbReference type="ARBA" id="ARBA00004123"/>
    </source>
</evidence>
<feature type="domain" description="Telomere-associated protein Rif1 N-terminal" evidence="8">
    <location>
        <begin position="181"/>
        <end position="564"/>
    </location>
</feature>
<keyword evidence="3" id="KW-0158">Chromosome</keyword>
<dbReference type="PANTHER" id="PTHR22928">
    <property type="entry name" value="TELOMERE-ASSOCIATED PROTEIN RIF1"/>
    <property type="match status" value="1"/>
</dbReference>
<protein>
    <recommendedName>
        <fullName evidence="8">Telomere-associated protein Rif1 N-terminal domain-containing protein</fullName>
    </recommendedName>
</protein>
<proteinExistence type="predicted"/>
<dbReference type="PANTHER" id="PTHR22928:SF3">
    <property type="entry name" value="TELOMERE-ASSOCIATED PROTEIN RIF1"/>
    <property type="match status" value="1"/>
</dbReference>
<dbReference type="InterPro" id="IPR022031">
    <property type="entry name" value="Rif1_N"/>
</dbReference>
<name>A0ABR3PD64_9PEZI</name>
<feature type="compositionally biased region" description="Polar residues" evidence="7">
    <location>
        <begin position="1716"/>
        <end position="1726"/>
    </location>
</feature>
<evidence type="ECO:0000313" key="9">
    <source>
        <dbReference type="EMBL" id="KAL1304079.1"/>
    </source>
</evidence>
<gene>
    <name evidence="9" type="ORF">AAFC00_000514</name>
</gene>
<evidence type="ECO:0000313" key="10">
    <source>
        <dbReference type="Proteomes" id="UP001562354"/>
    </source>
</evidence>
<dbReference type="EMBL" id="JBFMKM010000009">
    <property type="protein sequence ID" value="KAL1304079.1"/>
    <property type="molecule type" value="Genomic_DNA"/>
</dbReference>
<evidence type="ECO:0000256" key="2">
    <source>
        <dbReference type="ARBA" id="ARBA00004574"/>
    </source>
</evidence>
<evidence type="ECO:0000256" key="6">
    <source>
        <dbReference type="ARBA" id="ARBA00023306"/>
    </source>
</evidence>
<feature type="compositionally biased region" description="Basic and acidic residues" evidence="7">
    <location>
        <begin position="1453"/>
        <end position="1468"/>
    </location>
</feature>
<evidence type="ECO:0000256" key="3">
    <source>
        <dbReference type="ARBA" id="ARBA00022454"/>
    </source>
</evidence>
<feature type="region of interest" description="Disordered" evidence="7">
    <location>
        <begin position="129"/>
        <end position="149"/>
    </location>
</feature>
<feature type="compositionally biased region" description="Basic residues" evidence="7">
    <location>
        <begin position="1703"/>
        <end position="1715"/>
    </location>
</feature>
<evidence type="ECO:0000259" key="8">
    <source>
        <dbReference type="Pfam" id="PF12231"/>
    </source>
</evidence>
<reference evidence="9 10" key="1">
    <citation type="submission" date="2024-07" db="EMBL/GenBank/DDBJ databases">
        <title>Draft sequence of the Neodothiora populina.</title>
        <authorList>
            <person name="Drown D.D."/>
            <person name="Schuette U.S."/>
            <person name="Buechlein A.B."/>
            <person name="Rusch D.R."/>
            <person name="Winton L.W."/>
            <person name="Adams G.A."/>
        </authorList>
    </citation>
    <scope>NUCLEOTIDE SEQUENCE [LARGE SCALE GENOMIC DNA]</scope>
    <source>
        <strain evidence="9 10">CPC 39397</strain>
    </source>
</reference>
<feature type="compositionally biased region" description="Low complexity" evidence="7">
    <location>
        <begin position="1636"/>
        <end position="1648"/>
    </location>
</feature>
<evidence type="ECO:0000256" key="5">
    <source>
        <dbReference type="ARBA" id="ARBA00023242"/>
    </source>
</evidence>
<evidence type="ECO:0000256" key="4">
    <source>
        <dbReference type="ARBA" id="ARBA00022895"/>
    </source>
</evidence>
<sequence>MVSKPTTGATASTTAFERLTNRPPTPPKDHHENIDEAIRFLESDFQAAPKFRDEQEPITLTSSTARDPQEQAPSSPPSSLENSVKDRLGKKVEFSPCVTAHKPNTFDTPLKGNPLLMRLALNKDSKPLKSILKSTPNRDSPTPDSLASPGPDYFSVATADATAGVEPPSFVNMLESVVKLLAAPSLAMRLDGYRTLNGALKAYHDLPDPQALKAKMGLLVRFMIRDISASASPSASPTKNDPVSSSIATQALKLATAIPLIQSLEDCYDEDFQNFLLDKSLGVVARPEVSKIIANHHMHLLAVQRFSSKVVTAAKAERLIAALDTIHDRVTGNSVVGARLVIFQRMLEQTPLVMLSTINDWLPHIFHGSLSSIKDIRMRAVETGLQAGLALGTHYQATKAVTDLLATPTEGADTYGDYLIARLTEMTNQKDLATHVPQVWSMVVLFFRSNKSRLPRWGLFKKSWLLIIQKCMNSSDLQVKYRANLAWNRLIFVISPDKETMTSMDSIAKMLKIPFVVAFEKRDRDKQGREARQLAVSGYCHLLHYALRPSQSFEELDMYWDEYVHQVLAKLFRSSNKDTLLASRILKALFSGTSSVWNANLANEPTAMTPEQLPRLDPKWVRSRTQKILDLITPNLILVLGSPGEDSGIHKTCWSELLTAIAEAGSQEVRTSMELRDALACLMNLFGRLWKVASRDFVEQFRGMWIKRFGELVVLSISKLGALHYSEANLVRNDTETFEAAPTPSHRPSKHHAVLQSPIAFLFGLFSDPPATVSAESDYLRVAQTLLHDTCQAKVTRRARLNLLRHCSEVMAKHVESNPGLTTQANLWVVLAREGITAISQPDADQAGQESQHLGNQIRDTVHILKLGLNVANVDHSCIPVWMELYETAVSLLRKEGGEGALVLGLIEPISEAIMNAAQRLPTPVVVQLTSLVVVKASWPRGRQDMDEGRKALWNTGIISSKQAIFEPYIHLLRLCNLALQQGYEALDECHTFMASLAEDFGGFLKSSPGSQLHATLHKTQQGLALVIGDKDRLIVQSEARLLNLSLKILSLWQSVVAALKPLPSNETVLKALDLLIAAGLNSSHRAIVNVTVDYWNETFGQLDSLSYPARIELALRRIQPLVELDLPTFPRSAADQPSPLRDFVDSQSTGKVELMVTPSGRKGKSSKQGFNRDIIFPASKGTPTHGTRPEAHDGSSTPRQRRFGAQQKAKLRHDNSQLEFTAVQSSSPVDAQLETQLLTDHQKEVQSRQRFEMSNLYPDFSSSPGQRSPAAASHMRVLDFSARKVGTDGYRTPTLHNEEHGPMDDYVVSSPTPRAAQKMQGRDAEAYRGDSPPPDDVADSIDIPSSPPPTSEDLEGATINGQPDNDSIDAQEESAEQSEVVDEPEEEAEMPALDVKGDMDYTSAEPEQQAGSENGQAGTTDTKESHLQPTDKNDAFVVSTHPSGNEQDVEIADTRENADDSVEKLGHEGSSSPIRFSDSPAEPTLASVEGVMEDAVEGKPRDEVASADLQTGSVEDSFYESMADVASRSRTPERPGGDPGQDAGAASETPASSQKRKRRSESQKSTPAKRRKQSSPLKRIFSWVTGSQNDEDIAECIVVASQPEQFAVRKPEKAIEESSAPASAPPSMSVPDLAPAPVAEPAAVPEVSETSVARRTRGKAMKSDFLDAMDSSPAASTRSKLKRKSSALSNGGDDTEAVSTPRPRKAARITRSRSGKASSVEPTDASTDDATVEVPRTATRTAEAVVIHSSPRPQSQEAVEESSREDRSEDADSQLRTEIEAASQQPERKIAQPRSIIARLRSILADCRTLVLGSQEYRELDNVLFDVRREVHEAAIRGEEDS</sequence>
<feature type="compositionally biased region" description="Polar residues" evidence="7">
    <location>
        <begin position="1406"/>
        <end position="1421"/>
    </location>
</feature>
<feature type="compositionally biased region" description="Polar residues" evidence="7">
    <location>
        <begin position="132"/>
        <end position="145"/>
    </location>
</feature>
<feature type="compositionally biased region" description="Polar residues" evidence="7">
    <location>
        <begin position="1"/>
        <end position="15"/>
    </location>
</feature>
<accession>A0ABR3PD64</accession>
<organism evidence="9 10">
    <name type="scientific">Neodothiora populina</name>
    <dbReference type="NCBI Taxonomy" id="2781224"/>
    <lineage>
        <taxon>Eukaryota</taxon>
        <taxon>Fungi</taxon>
        <taxon>Dikarya</taxon>
        <taxon>Ascomycota</taxon>
        <taxon>Pezizomycotina</taxon>
        <taxon>Dothideomycetes</taxon>
        <taxon>Dothideomycetidae</taxon>
        <taxon>Dothideales</taxon>
        <taxon>Dothioraceae</taxon>
        <taxon>Neodothiora</taxon>
    </lineage>
</organism>
<keyword evidence="6" id="KW-0131">Cell cycle</keyword>
<comment type="caution">
    <text evidence="9">The sequence shown here is derived from an EMBL/GenBank/DDBJ whole genome shotgun (WGS) entry which is preliminary data.</text>
</comment>
<feature type="region of interest" description="Disordered" evidence="7">
    <location>
        <begin position="1605"/>
        <end position="1791"/>
    </location>
</feature>